<dbReference type="GO" id="GO:0008289">
    <property type="term" value="F:lipid binding"/>
    <property type="evidence" value="ECO:0007669"/>
    <property type="project" value="TreeGrafter"/>
</dbReference>
<keyword evidence="7" id="KW-1185">Reference proteome</keyword>
<evidence type="ECO:0008006" key="8">
    <source>
        <dbReference type="Google" id="ProtNLM"/>
    </source>
</evidence>
<dbReference type="SUPFAM" id="SSF50044">
    <property type="entry name" value="SH3-domain"/>
    <property type="match status" value="1"/>
</dbReference>
<evidence type="ECO:0000256" key="1">
    <source>
        <dbReference type="ARBA" id="ARBA00022443"/>
    </source>
</evidence>
<dbReference type="InterPro" id="IPR027267">
    <property type="entry name" value="AH/BAR_dom_sf"/>
</dbReference>
<feature type="domain" description="SH3" evidence="4">
    <location>
        <begin position="396"/>
        <end position="455"/>
    </location>
</feature>
<dbReference type="PANTHER" id="PTHR47174:SF1">
    <property type="entry name" value="REDUCED VIABILITY UPON STARVATION PROTEIN 167"/>
    <property type="match status" value="1"/>
</dbReference>
<evidence type="ECO:0000256" key="3">
    <source>
        <dbReference type="SAM" id="MobiDB-lite"/>
    </source>
</evidence>
<dbReference type="PROSITE" id="PS50002">
    <property type="entry name" value="SH3"/>
    <property type="match status" value="1"/>
</dbReference>
<dbReference type="SMART" id="SM00721">
    <property type="entry name" value="BAR"/>
    <property type="match status" value="1"/>
</dbReference>
<dbReference type="Proteomes" id="UP000274922">
    <property type="component" value="Unassembled WGS sequence"/>
</dbReference>
<evidence type="ECO:0000313" key="7">
    <source>
        <dbReference type="Proteomes" id="UP000274922"/>
    </source>
</evidence>
<evidence type="ECO:0000259" key="5">
    <source>
        <dbReference type="PROSITE" id="PS51021"/>
    </source>
</evidence>
<feature type="domain" description="BAR" evidence="5">
    <location>
        <begin position="17"/>
        <end position="268"/>
    </location>
</feature>
<dbReference type="GO" id="GO:0015629">
    <property type="term" value="C:actin cytoskeleton"/>
    <property type="evidence" value="ECO:0007669"/>
    <property type="project" value="TreeGrafter"/>
</dbReference>
<dbReference type="OrthoDB" id="2159336at2759"/>
<sequence length="455" mass="49387">MSWKGVVKAATRLPAMIGKSVGMSETTVDEEYNQLLAHFKIVDANTRRLQDEILKFRNALTDELSHQVTLAHWIAEIFQVEGLNSPEPAYAGGAAPPPPPAVVMGPSTASPALVQAVSTFHRESRVIQEALQPRLDDVERRLVAPIRQFVQLLDGVKRTMTKRDHKLLDHDRHRQTLRKLTDSQERTAGDEKKRGQMEVTSDQATREYNHYNNLLKSELPLLFRYAGQIADPCLWVLYTYQKMVLEAFTRMMRAITALGYFDMSTSARGGFNDHIDRMDAMLTSLAFHQKRLTSPEGKIAASDHSPVPSYAAPHGAAGSQVESAGVYGDTPAPPYQEASPYGLGAGSAAAAAAATHVSPKTSFGSATAGVSPRPQPPMSGISPTPAMAAAPPPPPAALPTCTALYDFAAQEPGDLGFSRGDIIEILERGTTPESWWRGRLVSTGKEGSFPGNYVA</sequence>
<dbReference type="InterPro" id="IPR046982">
    <property type="entry name" value="BIN3/RVS161-like"/>
</dbReference>
<gene>
    <name evidence="6" type="ORF">CXG81DRAFT_23194</name>
</gene>
<dbReference type="Pfam" id="PF00018">
    <property type="entry name" value="SH3_1"/>
    <property type="match status" value="1"/>
</dbReference>
<feature type="region of interest" description="Disordered" evidence="3">
    <location>
        <begin position="295"/>
        <end position="316"/>
    </location>
</feature>
<dbReference type="GO" id="GO:0051666">
    <property type="term" value="P:actin cortical patch localization"/>
    <property type="evidence" value="ECO:0007669"/>
    <property type="project" value="InterPro"/>
</dbReference>
<dbReference type="InterPro" id="IPR001452">
    <property type="entry name" value="SH3_domain"/>
</dbReference>
<dbReference type="InterPro" id="IPR036028">
    <property type="entry name" value="SH3-like_dom_sf"/>
</dbReference>
<dbReference type="InterPro" id="IPR004148">
    <property type="entry name" value="BAR_dom"/>
</dbReference>
<dbReference type="Pfam" id="PF03114">
    <property type="entry name" value="BAR"/>
    <property type="match status" value="1"/>
</dbReference>
<evidence type="ECO:0000256" key="2">
    <source>
        <dbReference type="PROSITE-ProRule" id="PRU00192"/>
    </source>
</evidence>
<organism evidence="6 7">
    <name type="scientific">Caulochytrium protostelioides</name>
    <dbReference type="NCBI Taxonomy" id="1555241"/>
    <lineage>
        <taxon>Eukaryota</taxon>
        <taxon>Fungi</taxon>
        <taxon>Fungi incertae sedis</taxon>
        <taxon>Chytridiomycota</taxon>
        <taxon>Chytridiomycota incertae sedis</taxon>
        <taxon>Chytridiomycetes</taxon>
        <taxon>Caulochytriales</taxon>
        <taxon>Caulochytriaceae</taxon>
        <taxon>Caulochytrium</taxon>
    </lineage>
</organism>
<dbReference type="SUPFAM" id="SSF103657">
    <property type="entry name" value="BAR/IMD domain-like"/>
    <property type="match status" value="1"/>
</dbReference>
<dbReference type="GO" id="GO:0006897">
    <property type="term" value="P:endocytosis"/>
    <property type="evidence" value="ECO:0007669"/>
    <property type="project" value="InterPro"/>
</dbReference>
<keyword evidence="1 2" id="KW-0728">SH3 domain</keyword>
<dbReference type="PRINTS" id="PR00452">
    <property type="entry name" value="SH3DOMAIN"/>
</dbReference>
<dbReference type="GO" id="GO:1990528">
    <property type="term" value="C:Rvs161p-Rvs167p complex"/>
    <property type="evidence" value="ECO:0007669"/>
    <property type="project" value="TreeGrafter"/>
</dbReference>
<dbReference type="FunFam" id="2.30.30.40:FF:000072">
    <property type="entry name" value="Unconventional Myosin IB"/>
    <property type="match status" value="1"/>
</dbReference>
<dbReference type="PANTHER" id="PTHR47174">
    <property type="entry name" value="BRIDGING INTEGRATOR 3"/>
    <property type="match status" value="1"/>
</dbReference>
<dbReference type="PROSITE" id="PS51021">
    <property type="entry name" value="BAR"/>
    <property type="match status" value="1"/>
</dbReference>
<name>A0A4P9XF98_9FUNG</name>
<dbReference type="Gene3D" id="1.20.1270.60">
    <property type="entry name" value="Arfaptin homology (AH) domain/BAR domain"/>
    <property type="match status" value="1"/>
</dbReference>
<evidence type="ECO:0000259" key="4">
    <source>
        <dbReference type="PROSITE" id="PS50002"/>
    </source>
</evidence>
<protein>
    <recommendedName>
        <fullName evidence="8">BAR-domain-containing protein</fullName>
    </recommendedName>
</protein>
<reference evidence="7" key="1">
    <citation type="journal article" date="2018" name="Nat. Microbiol.">
        <title>Leveraging single-cell genomics to expand the fungal tree of life.</title>
        <authorList>
            <person name="Ahrendt S.R."/>
            <person name="Quandt C.A."/>
            <person name="Ciobanu D."/>
            <person name="Clum A."/>
            <person name="Salamov A."/>
            <person name="Andreopoulos B."/>
            <person name="Cheng J.F."/>
            <person name="Woyke T."/>
            <person name="Pelin A."/>
            <person name="Henrissat B."/>
            <person name="Reynolds N.K."/>
            <person name="Benny G.L."/>
            <person name="Smith M.E."/>
            <person name="James T.Y."/>
            <person name="Grigoriev I.V."/>
        </authorList>
    </citation>
    <scope>NUCLEOTIDE SEQUENCE [LARGE SCALE GENOMIC DNA]</scope>
    <source>
        <strain evidence="7">ATCC 52028</strain>
    </source>
</reference>
<dbReference type="GO" id="GO:0043332">
    <property type="term" value="C:mating projection tip"/>
    <property type="evidence" value="ECO:0007669"/>
    <property type="project" value="TreeGrafter"/>
</dbReference>
<proteinExistence type="predicted"/>
<evidence type="ECO:0000313" key="6">
    <source>
        <dbReference type="EMBL" id="RKP04242.1"/>
    </source>
</evidence>
<dbReference type="AlphaFoldDB" id="A0A4P9XF98"/>
<accession>A0A4P9XF98</accession>
<dbReference type="SMART" id="SM00326">
    <property type="entry name" value="SH3"/>
    <property type="match status" value="1"/>
</dbReference>
<feature type="region of interest" description="Disordered" evidence="3">
    <location>
        <begin position="361"/>
        <end position="394"/>
    </location>
</feature>
<dbReference type="GO" id="GO:0097320">
    <property type="term" value="P:plasma membrane tubulation"/>
    <property type="evidence" value="ECO:0007669"/>
    <property type="project" value="TreeGrafter"/>
</dbReference>
<dbReference type="GO" id="GO:0031097">
    <property type="term" value="C:medial cortex"/>
    <property type="evidence" value="ECO:0007669"/>
    <property type="project" value="TreeGrafter"/>
</dbReference>
<dbReference type="EMBL" id="ML014112">
    <property type="protein sequence ID" value="RKP04242.1"/>
    <property type="molecule type" value="Genomic_DNA"/>
</dbReference>
<dbReference type="STRING" id="1555241.A0A4P9XF98"/>
<feature type="region of interest" description="Disordered" evidence="3">
    <location>
        <begin position="176"/>
        <end position="203"/>
    </location>
</feature>
<dbReference type="Gene3D" id="2.30.30.40">
    <property type="entry name" value="SH3 Domains"/>
    <property type="match status" value="1"/>
</dbReference>
<feature type="compositionally biased region" description="Basic and acidic residues" evidence="3">
    <location>
        <begin position="176"/>
        <end position="196"/>
    </location>
</feature>